<comment type="similarity">
    <text evidence="4 12">Belongs to the GMC oxidoreductase family.</text>
</comment>
<dbReference type="InterPro" id="IPR036188">
    <property type="entry name" value="FAD/NAD-bd_sf"/>
</dbReference>
<dbReference type="EMBL" id="JXTC01000048">
    <property type="protein sequence ID" value="PON94805.1"/>
    <property type="molecule type" value="Genomic_DNA"/>
</dbReference>
<dbReference type="Pfam" id="PF05199">
    <property type="entry name" value="GMC_oxred_C"/>
    <property type="match status" value="1"/>
</dbReference>
<dbReference type="InterPro" id="IPR000172">
    <property type="entry name" value="GMC_OxRdtase_N"/>
</dbReference>
<evidence type="ECO:0000259" key="15">
    <source>
        <dbReference type="Pfam" id="PF00732"/>
    </source>
</evidence>
<dbReference type="Pfam" id="PF00732">
    <property type="entry name" value="GMC_oxred_N"/>
    <property type="match status" value="1"/>
</dbReference>
<organism evidence="18 19">
    <name type="scientific">Trema orientale</name>
    <name type="common">Charcoal tree</name>
    <name type="synonym">Celtis orientalis</name>
    <dbReference type="NCBI Taxonomy" id="63057"/>
    <lineage>
        <taxon>Eukaryota</taxon>
        <taxon>Viridiplantae</taxon>
        <taxon>Streptophyta</taxon>
        <taxon>Embryophyta</taxon>
        <taxon>Tracheophyta</taxon>
        <taxon>Spermatophyta</taxon>
        <taxon>Magnoliopsida</taxon>
        <taxon>eudicotyledons</taxon>
        <taxon>Gunneridae</taxon>
        <taxon>Pentapetalae</taxon>
        <taxon>rosids</taxon>
        <taxon>fabids</taxon>
        <taxon>Rosales</taxon>
        <taxon>Cannabaceae</taxon>
        <taxon>Trema</taxon>
    </lineage>
</organism>
<reference evidence="19" key="1">
    <citation type="submission" date="2016-06" db="EMBL/GenBank/DDBJ databases">
        <title>Parallel loss of symbiosis genes in relatives of nitrogen-fixing non-legume Parasponia.</title>
        <authorList>
            <person name="Van Velzen R."/>
            <person name="Holmer R."/>
            <person name="Bu F."/>
            <person name="Rutten L."/>
            <person name="Van Zeijl A."/>
            <person name="Liu W."/>
            <person name="Santuari L."/>
            <person name="Cao Q."/>
            <person name="Sharma T."/>
            <person name="Shen D."/>
            <person name="Roswanjaya Y."/>
            <person name="Wardhani T."/>
            <person name="Kalhor M.S."/>
            <person name="Jansen J."/>
            <person name="Van den Hoogen J."/>
            <person name="Gungor B."/>
            <person name="Hartog M."/>
            <person name="Hontelez J."/>
            <person name="Verver J."/>
            <person name="Yang W.-C."/>
            <person name="Schijlen E."/>
            <person name="Repin R."/>
            <person name="Schilthuizen M."/>
            <person name="Schranz E."/>
            <person name="Heidstra R."/>
            <person name="Miyata K."/>
            <person name="Fedorova E."/>
            <person name="Kohlen W."/>
            <person name="Bisseling T."/>
            <person name="Smit S."/>
            <person name="Geurts R."/>
        </authorList>
    </citation>
    <scope>NUCLEOTIDE SEQUENCE [LARGE SCALE GENOMIC DNA]</scope>
    <source>
        <strain evidence="19">cv. RG33-2</strain>
    </source>
</reference>
<evidence type="ECO:0000256" key="5">
    <source>
        <dbReference type="ARBA" id="ARBA00013125"/>
    </source>
</evidence>
<sequence>MRSKECHPLLRERRLGGGDLSKSSGSHGLSEAEMESLRGICEALIPPLSNLDFFEDKEEPPIPSKALKLFYSSSGAQTPIPNESAEILEKRAIIEGRLVVRMVLMLLATRLGTLLLCGSLCLGEKWPFVNSFSRMSLEKREKVLQKWLKHKFLTPIRLAFLYVKVVCLHTFFSRVDENGENPSWEAMGYKVENDESLPRVPKGRRPLSKRTVETIYENDTTLLQSLSQKGLNDVVQDHHQNLYKIRCDVVIVGSGCGGGVAAAVLASSGQKVVVVEKGNYFTPSDFSSLEGPSSDQLYEYGGTFASTEGSMAIMAGTAVGGGSVVNWSASIRTPKWVLKEWSEECKIALFGSSEYVSAMDAVCERIGVTEKCKEEGFQNQVLRKGCENLGLQVDFVPRNCSEDHYCGSCGYGCRSGNKKGTDSTWLVDAVENGAVLLTGCKAERFIMEENKHGSGRRKKRCVGVMVRSLGNGVKMRLRIEAKVTISACGALCTPPLMISSGLKNRNIGTNLHLHPVLMAWGYFPESNSELRGKSYEGGIITSVHKVVSGGESSDEVKAIIETPALGPASFASLSPWTSGLDMKNRMIRYSRTAHLITIIRDRGAGEVKIEGRVSYEMDDFDRANMTVGLRRALSILVAAGAVEVGTQRSDGQRIKCKGISRSELEEFLETVYAAKGPMSMAENWTLYGSAHQLGSCRMGINEKEGAVDENGESWEAEGLFVCDASVLPSAIGVNPMITIQSTAYCLSKKIAESLKRRTDPRS</sequence>
<evidence type="ECO:0000259" key="16">
    <source>
        <dbReference type="Pfam" id="PF00890"/>
    </source>
</evidence>
<dbReference type="GO" id="GO:0050660">
    <property type="term" value="F:flavin adenine dinucleotide binding"/>
    <property type="evidence" value="ECO:0007669"/>
    <property type="project" value="InterPro"/>
</dbReference>
<evidence type="ECO:0000256" key="10">
    <source>
        <dbReference type="ARBA" id="ARBA00023002"/>
    </source>
</evidence>
<evidence type="ECO:0000256" key="8">
    <source>
        <dbReference type="ARBA" id="ARBA00022827"/>
    </source>
</evidence>
<name>A0A2P5FAJ9_TREOI</name>
<dbReference type="PANTHER" id="PTHR46056">
    <property type="entry name" value="LONG-CHAIN-ALCOHOL OXIDASE"/>
    <property type="match status" value="1"/>
</dbReference>
<protein>
    <recommendedName>
        <fullName evidence="5 12">Long-chain-alcohol oxidase</fullName>
        <ecNumber evidence="5 12">1.1.3.20</ecNumber>
    </recommendedName>
</protein>
<evidence type="ECO:0000313" key="19">
    <source>
        <dbReference type="Proteomes" id="UP000237000"/>
    </source>
</evidence>
<evidence type="ECO:0000313" key="18">
    <source>
        <dbReference type="EMBL" id="PON94805.1"/>
    </source>
</evidence>
<proteinExistence type="inferred from homology"/>
<keyword evidence="11 12" id="KW-0472">Membrane</keyword>
<dbReference type="AlphaFoldDB" id="A0A2P5FAJ9"/>
<dbReference type="FunCoup" id="A0A2P5FAJ9">
    <property type="interactions" value="26"/>
</dbReference>
<feature type="binding site" evidence="14">
    <location>
        <begin position="247"/>
        <end position="262"/>
    </location>
    <ligand>
        <name>FAD</name>
        <dbReference type="ChEBI" id="CHEBI:57692"/>
    </ligand>
</feature>
<dbReference type="PIRSF" id="PIRSF028937">
    <property type="entry name" value="Lg_Ch_AO"/>
    <property type="match status" value="1"/>
</dbReference>
<dbReference type="InterPro" id="IPR007867">
    <property type="entry name" value="GMC_OxRtase_C"/>
</dbReference>
<dbReference type="SUPFAM" id="SSF51905">
    <property type="entry name" value="FAD/NAD(P)-binding domain"/>
    <property type="match status" value="1"/>
</dbReference>
<evidence type="ECO:0000256" key="14">
    <source>
        <dbReference type="PIRSR" id="PIRSR028937-2"/>
    </source>
</evidence>
<dbReference type="GO" id="GO:0046577">
    <property type="term" value="F:long-chain-alcohol oxidase activity"/>
    <property type="evidence" value="ECO:0007669"/>
    <property type="project" value="UniProtKB-EC"/>
</dbReference>
<dbReference type="InParanoid" id="A0A2P5FAJ9"/>
<dbReference type="OrthoDB" id="269227at2759"/>
<dbReference type="PANTHER" id="PTHR46056:SF10">
    <property type="entry name" value="LONG-CHAIN-ALCOHOL OXIDASE FAO3"/>
    <property type="match status" value="1"/>
</dbReference>
<feature type="domain" description="Glucose-methanol-choline oxidoreductase N-terminal" evidence="15">
    <location>
        <begin position="295"/>
        <end position="516"/>
    </location>
</feature>
<evidence type="ECO:0000256" key="9">
    <source>
        <dbReference type="ARBA" id="ARBA00022989"/>
    </source>
</evidence>
<evidence type="ECO:0000256" key="6">
    <source>
        <dbReference type="ARBA" id="ARBA00022630"/>
    </source>
</evidence>
<dbReference type="GO" id="GO:0016020">
    <property type="term" value="C:membrane"/>
    <property type="evidence" value="ECO:0007669"/>
    <property type="project" value="UniProtKB-SubCell"/>
</dbReference>
<evidence type="ECO:0000259" key="17">
    <source>
        <dbReference type="Pfam" id="PF05199"/>
    </source>
</evidence>
<comment type="catalytic activity">
    <reaction evidence="1 12">
        <text>a long-chain primary fatty alcohol + O2 = a long-chain fatty aldehyde + H2O2</text>
        <dbReference type="Rhea" id="RHEA:22756"/>
        <dbReference type="ChEBI" id="CHEBI:15379"/>
        <dbReference type="ChEBI" id="CHEBI:16240"/>
        <dbReference type="ChEBI" id="CHEBI:17176"/>
        <dbReference type="ChEBI" id="CHEBI:77396"/>
        <dbReference type="EC" id="1.1.3.20"/>
    </reaction>
</comment>
<dbReference type="EC" id="1.1.3.20" evidence="5 12"/>
<keyword evidence="10 12" id="KW-0560">Oxidoreductase</keyword>
<dbReference type="Gene3D" id="3.50.50.60">
    <property type="entry name" value="FAD/NAD(P)-binding domain"/>
    <property type="match status" value="2"/>
</dbReference>
<comment type="subcellular location">
    <subcellularLocation>
        <location evidence="3 12">Membrane</location>
    </subcellularLocation>
</comment>
<feature type="domain" description="Glucose-methanol-choline oxidoreductase C-terminal" evidence="17">
    <location>
        <begin position="612"/>
        <end position="743"/>
    </location>
</feature>
<keyword evidence="9" id="KW-1133">Transmembrane helix</keyword>
<evidence type="ECO:0000256" key="11">
    <source>
        <dbReference type="ARBA" id="ARBA00023136"/>
    </source>
</evidence>
<keyword evidence="6" id="KW-0285">Flavoprotein</keyword>
<evidence type="ECO:0000256" key="2">
    <source>
        <dbReference type="ARBA" id="ARBA00003842"/>
    </source>
</evidence>
<keyword evidence="8 14" id="KW-0274">FAD</keyword>
<feature type="active site" description="Proton acceptor" evidence="13">
    <location>
        <position position="691"/>
    </location>
</feature>
<dbReference type="InterPro" id="IPR012400">
    <property type="entry name" value="Long_Oxdase"/>
</dbReference>
<evidence type="ECO:0000256" key="13">
    <source>
        <dbReference type="PIRSR" id="PIRSR028937-1"/>
    </source>
</evidence>
<evidence type="ECO:0000256" key="7">
    <source>
        <dbReference type="ARBA" id="ARBA00022692"/>
    </source>
</evidence>
<evidence type="ECO:0000256" key="12">
    <source>
        <dbReference type="PIRNR" id="PIRNR028937"/>
    </source>
</evidence>
<evidence type="ECO:0000256" key="4">
    <source>
        <dbReference type="ARBA" id="ARBA00010790"/>
    </source>
</evidence>
<dbReference type="STRING" id="63057.A0A2P5FAJ9"/>
<comment type="function">
    <text evidence="2 12">Long-chain fatty alcohol oxidase involved in the omega-oxidation pathway of lipid degradation.</text>
</comment>
<evidence type="ECO:0000256" key="3">
    <source>
        <dbReference type="ARBA" id="ARBA00004370"/>
    </source>
</evidence>
<dbReference type="Pfam" id="PF00890">
    <property type="entry name" value="FAD_binding_2"/>
    <property type="match status" value="1"/>
</dbReference>
<accession>A0A2P5FAJ9</accession>
<comment type="caution">
    <text evidence="18">The sequence shown here is derived from an EMBL/GenBank/DDBJ whole genome shotgun (WGS) entry which is preliminary data.</text>
</comment>
<feature type="domain" description="FAD-dependent oxidoreductase 2 FAD-binding" evidence="16">
    <location>
        <begin position="248"/>
        <end position="281"/>
    </location>
</feature>
<gene>
    <name evidence="18" type="ORF">TorRG33x02_093180</name>
</gene>
<dbReference type="Proteomes" id="UP000237000">
    <property type="component" value="Unassembled WGS sequence"/>
</dbReference>
<dbReference type="InterPro" id="IPR003953">
    <property type="entry name" value="FAD-dep_OxRdtase_2_FAD-bd"/>
</dbReference>
<keyword evidence="7" id="KW-0812">Transmembrane</keyword>
<evidence type="ECO:0000256" key="1">
    <source>
        <dbReference type="ARBA" id="ARBA00000920"/>
    </source>
</evidence>
<keyword evidence="19" id="KW-1185">Reference proteome</keyword>